<keyword evidence="1 9" id="KW-0678">Repressor</keyword>
<sequence length="173" mass="19403">MRCPYCGSQDSQVKDSRPAEDGAAIRRRRVCPDCSGRFTTFERVQLRELHVLKKSGKRVPFDRDKLARSVEIALRKRPVDPQRVERMISGIVRRLEQMGEPEVRSEAIGAMVMEALKGLDDVAYVRFASVYRDFAEASDFESVIGELARSHKDVSIEAAAVVRPADEGPSHDG</sequence>
<evidence type="ECO:0000259" key="10">
    <source>
        <dbReference type="PROSITE" id="PS51161"/>
    </source>
</evidence>
<keyword evidence="9" id="KW-0479">Metal-binding</keyword>
<dbReference type="GO" id="GO:0005524">
    <property type="term" value="F:ATP binding"/>
    <property type="evidence" value="ECO:0007669"/>
    <property type="project" value="UniProtKB-UniRule"/>
</dbReference>
<dbReference type="Pfam" id="PF03477">
    <property type="entry name" value="ATP-cone"/>
    <property type="match status" value="1"/>
</dbReference>
<dbReference type="PROSITE" id="PS51161">
    <property type="entry name" value="ATP_CONE"/>
    <property type="match status" value="1"/>
</dbReference>
<comment type="similarity">
    <text evidence="9">Belongs to the NrdR family.</text>
</comment>
<dbReference type="GO" id="GO:0045892">
    <property type="term" value="P:negative regulation of DNA-templated transcription"/>
    <property type="evidence" value="ECO:0007669"/>
    <property type="project" value="UniProtKB-UniRule"/>
</dbReference>
<dbReference type="RefSeq" id="WP_134763077.1">
    <property type="nucleotide sequence ID" value="NZ_SOZD01000005.1"/>
</dbReference>
<dbReference type="HAMAP" id="MF_00440">
    <property type="entry name" value="NrdR"/>
    <property type="match status" value="1"/>
</dbReference>
<dbReference type="PANTHER" id="PTHR30455">
    <property type="entry name" value="TRANSCRIPTIONAL REPRESSOR NRDR"/>
    <property type="match status" value="1"/>
</dbReference>
<evidence type="ECO:0000313" key="12">
    <source>
        <dbReference type="Proteomes" id="UP000298179"/>
    </source>
</evidence>
<evidence type="ECO:0000256" key="6">
    <source>
        <dbReference type="ARBA" id="ARBA00023015"/>
    </source>
</evidence>
<accession>A0A4Y8RF03</accession>
<keyword evidence="3 9" id="KW-0863">Zinc-finger</keyword>
<reference evidence="11 12" key="1">
    <citation type="submission" date="2019-03" db="EMBL/GenBank/DDBJ databases">
        <title>Jiella endophytica sp. nov., a novel endophytic bacterium isolated from root of Ficus microcarpa Linn. f.</title>
        <authorList>
            <person name="Tuo L."/>
        </authorList>
    </citation>
    <scope>NUCLEOTIDE SEQUENCE [LARGE SCALE GENOMIC DNA]</scope>
    <source>
        <strain evidence="11 12">CBS5Q-3</strain>
    </source>
</reference>
<comment type="function">
    <text evidence="9">Negatively regulates transcription of bacterial ribonucleotide reductase nrd genes and operons by binding to NrdR-boxes.</text>
</comment>
<evidence type="ECO:0000256" key="4">
    <source>
        <dbReference type="ARBA" id="ARBA00022833"/>
    </source>
</evidence>
<keyword evidence="7 9" id="KW-0238">DNA-binding</keyword>
<dbReference type="InterPro" id="IPR005144">
    <property type="entry name" value="ATP-cone_dom"/>
</dbReference>
<dbReference type="Pfam" id="PF22811">
    <property type="entry name" value="Zn_ribbon_NrdR"/>
    <property type="match status" value="1"/>
</dbReference>
<evidence type="ECO:0000256" key="5">
    <source>
        <dbReference type="ARBA" id="ARBA00022840"/>
    </source>
</evidence>
<evidence type="ECO:0000256" key="2">
    <source>
        <dbReference type="ARBA" id="ARBA00022741"/>
    </source>
</evidence>
<dbReference type="InterPro" id="IPR055173">
    <property type="entry name" value="NrdR-like_N"/>
</dbReference>
<comment type="caution">
    <text evidence="11">The sequence shown here is derived from an EMBL/GenBank/DDBJ whole genome shotgun (WGS) entry which is preliminary data.</text>
</comment>
<feature type="domain" description="ATP-cone" evidence="10">
    <location>
        <begin position="49"/>
        <end position="139"/>
    </location>
</feature>
<dbReference type="PANTHER" id="PTHR30455:SF2">
    <property type="entry name" value="TRANSCRIPTIONAL REPRESSOR NRDR"/>
    <property type="match status" value="1"/>
</dbReference>
<feature type="zinc finger region" evidence="9">
    <location>
        <begin position="3"/>
        <end position="34"/>
    </location>
</feature>
<evidence type="ECO:0000256" key="1">
    <source>
        <dbReference type="ARBA" id="ARBA00022491"/>
    </source>
</evidence>
<keyword evidence="12" id="KW-1185">Reference proteome</keyword>
<comment type="cofactor">
    <cofactor evidence="9">
        <name>Zn(2+)</name>
        <dbReference type="ChEBI" id="CHEBI:29105"/>
    </cofactor>
    <text evidence="9">Binds 1 zinc ion.</text>
</comment>
<evidence type="ECO:0000256" key="8">
    <source>
        <dbReference type="ARBA" id="ARBA00023163"/>
    </source>
</evidence>
<name>A0A4Y8RF03_9HYPH</name>
<dbReference type="Proteomes" id="UP000298179">
    <property type="component" value="Unassembled WGS sequence"/>
</dbReference>
<dbReference type="EMBL" id="SOZD01000005">
    <property type="protein sequence ID" value="TFF20428.1"/>
    <property type="molecule type" value="Genomic_DNA"/>
</dbReference>
<evidence type="ECO:0000313" key="11">
    <source>
        <dbReference type="EMBL" id="TFF20428.1"/>
    </source>
</evidence>
<dbReference type="GO" id="GO:0008270">
    <property type="term" value="F:zinc ion binding"/>
    <property type="evidence" value="ECO:0007669"/>
    <property type="project" value="UniProtKB-UniRule"/>
</dbReference>
<gene>
    <name evidence="9 11" type="primary">nrdR</name>
    <name evidence="11" type="ORF">E3C22_16055</name>
</gene>
<dbReference type="GO" id="GO:0003677">
    <property type="term" value="F:DNA binding"/>
    <property type="evidence" value="ECO:0007669"/>
    <property type="project" value="UniProtKB-KW"/>
</dbReference>
<evidence type="ECO:0000256" key="7">
    <source>
        <dbReference type="ARBA" id="ARBA00023125"/>
    </source>
</evidence>
<protein>
    <recommendedName>
        <fullName evidence="9">Transcriptional repressor NrdR</fullName>
    </recommendedName>
</protein>
<evidence type="ECO:0000256" key="9">
    <source>
        <dbReference type="HAMAP-Rule" id="MF_00440"/>
    </source>
</evidence>
<keyword evidence="6 9" id="KW-0805">Transcription regulation</keyword>
<proteinExistence type="inferred from homology"/>
<keyword evidence="2 9" id="KW-0547">Nucleotide-binding</keyword>
<dbReference type="AlphaFoldDB" id="A0A4Y8RF03"/>
<organism evidence="11 12">
    <name type="scientific">Jiella endophytica</name>
    <dbReference type="NCBI Taxonomy" id="2558362"/>
    <lineage>
        <taxon>Bacteria</taxon>
        <taxon>Pseudomonadati</taxon>
        <taxon>Pseudomonadota</taxon>
        <taxon>Alphaproteobacteria</taxon>
        <taxon>Hyphomicrobiales</taxon>
        <taxon>Aurantimonadaceae</taxon>
        <taxon>Jiella</taxon>
    </lineage>
</organism>
<keyword evidence="5 9" id="KW-0067">ATP-binding</keyword>
<dbReference type="InterPro" id="IPR003796">
    <property type="entry name" value="RNR_NrdR-like"/>
</dbReference>
<dbReference type="NCBIfam" id="TIGR00244">
    <property type="entry name" value="transcriptional regulator NrdR"/>
    <property type="match status" value="1"/>
</dbReference>
<keyword evidence="8 9" id="KW-0804">Transcription</keyword>
<dbReference type="OrthoDB" id="9807461at2"/>
<keyword evidence="4 9" id="KW-0862">Zinc</keyword>
<evidence type="ECO:0000256" key="3">
    <source>
        <dbReference type="ARBA" id="ARBA00022771"/>
    </source>
</evidence>